<feature type="chain" id="PRO_5032333225" evidence="2">
    <location>
        <begin position="20"/>
        <end position="555"/>
    </location>
</feature>
<dbReference type="InterPro" id="IPR029045">
    <property type="entry name" value="ClpP/crotonase-like_dom_sf"/>
</dbReference>
<dbReference type="SMART" id="SM00028">
    <property type="entry name" value="TPR"/>
    <property type="match status" value="1"/>
</dbReference>
<reference evidence="3 4" key="1">
    <citation type="submission" date="2020-08" db="EMBL/GenBank/DDBJ databases">
        <title>Genomic Encyclopedia of Type Strains, Phase IV (KMG-IV): sequencing the most valuable type-strain genomes for metagenomic binning, comparative biology and taxonomic classification.</title>
        <authorList>
            <person name="Goeker M."/>
        </authorList>
    </citation>
    <scope>NUCLEOTIDE SEQUENCE [LARGE SCALE GENOMIC DNA]</scope>
    <source>
        <strain evidence="3 4">DSM 105137</strain>
    </source>
</reference>
<organism evidence="3 4">
    <name type="scientific">Neolewinella aquimaris</name>
    <dbReference type="NCBI Taxonomy" id="1835722"/>
    <lineage>
        <taxon>Bacteria</taxon>
        <taxon>Pseudomonadati</taxon>
        <taxon>Bacteroidota</taxon>
        <taxon>Saprospiria</taxon>
        <taxon>Saprospirales</taxon>
        <taxon>Lewinellaceae</taxon>
        <taxon>Neolewinella</taxon>
    </lineage>
</organism>
<dbReference type="Proteomes" id="UP000576209">
    <property type="component" value="Unassembled WGS sequence"/>
</dbReference>
<name>A0A840E7D5_9BACT</name>
<dbReference type="Gene3D" id="1.25.40.10">
    <property type="entry name" value="Tetratricopeptide repeat domain"/>
    <property type="match status" value="1"/>
</dbReference>
<dbReference type="PROSITE" id="PS50005">
    <property type="entry name" value="TPR"/>
    <property type="match status" value="1"/>
</dbReference>
<dbReference type="Gene3D" id="3.90.226.10">
    <property type="entry name" value="2-enoyl-CoA Hydratase, Chain A, domain 1"/>
    <property type="match status" value="1"/>
</dbReference>
<evidence type="ECO:0000256" key="1">
    <source>
        <dbReference type="PROSITE-ProRule" id="PRU00339"/>
    </source>
</evidence>
<evidence type="ECO:0000256" key="2">
    <source>
        <dbReference type="SAM" id="SignalP"/>
    </source>
</evidence>
<keyword evidence="4" id="KW-1185">Reference proteome</keyword>
<evidence type="ECO:0000313" key="4">
    <source>
        <dbReference type="Proteomes" id="UP000576209"/>
    </source>
</evidence>
<keyword evidence="2" id="KW-0732">Signal</keyword>
<feature type="signal peptide" evidence="2">
    <location>
        <begin position="1"/>
        <end position="19"/>
    </location>
</feature>
<dbReference type="EMBL" id="JACIFF010000010">
    <property type="protein sequence ID" value="MBB4080950.1"/>
    <property type="molecule type" value="Genomic_DNA"/>
</dbReference>
<protein>
    <submittedName>
        <fullName evidence="3">Tetratricopeptide (TPR) repeat protein</fullName>
    </submittedName>
</protein>
<proteinExistence type="predicted"/>
<evidence type="ECO:0000313" key="3">
    <source>
        <dbReference type="EMBL" id="MBB4080950.1"/>
    </source>
</evidence>
<keyword evidence="1" id="KW-0802">TPR repeat</keyword>
<dbReference type="InterPro" id="IPR019734">
    <property type="entry name" value="TPR_rpt"/>
</dbReference>
<feature type="repeat" description="TPR" evidence="1">
    <location>
        <begin position="503"/>
        <end position="536"/>
    </location>
</feature>
<dbReference type="AlphaFoldDB" id="A0A840E7D5"/>
<dbReference type="RefSeq" id="WP_183497172.1">
    <property type="nucleotide sequence ID" value="NZ_JACIFF010000010.1"/>
</dbReference>
<dbReference type="PROSITE" id="PS50293">
    <property type="entry name" value="TPR_REGION"/>
    <property type="match status" value="1"/>
</dbReference>
<dbReference type="Pfam" id="PF13181">
    <property type="entry name" value="TPR_8"/>
    <property type="match status" value="1"/>
</dbReference>
<gene>
    <name evidence="3" type="ORF">GGR28_003589</name>
</gene>
<sequence>MRRAILIYLCFFTVVPAFSQIDLPPEAWREDLRYLQRTVHDDYPFLFKKVTPEAFDAAVEKLYQGIPNLQDHEVVVGLARIVALFGYGHTGIRINGWDPDNRYGFRQMPFNLYWFSDGIYVQGAHRDYAEAVGARVTHVAGVPVDEALQAIRPVVSVENEQFFRAHGIGLLGNPAVLHAQGATEEWQEEITLSLEKDEIAFDVSFGPGDFTTHPVRYSLVHEDGQWIDARDNSTTPLWLRHLDRIYYYEYLPDAKTVYVRQSQVQDDSTQLMPDFYAEVFQFIEDNEVDRLVLDVRLNGGGNNYKNKAVVTGIIRTEKIDQPGKFFVILGRRTFSAAQNLVNELSNYTNAIFVGEPTAENINFYGDNRRVELPNSGIPAYLSFAWWQDKPEWENDDWLAPHLAAEMSFADYRDNVDPSMEAILDYGGEIAILDPMAYLTELFEAGKIEELTIEARRLAEDPHYRYYSFERKFDRAGYSLLGQGQMDAALFVFSLNTDLFPDSSNAWLSLADAYRKAGNAEKAVSCYEKVITMDPAGVAGEKARSKLSELRSKSGE</sequence>
<comment type="caution">
    <text evidence="3">The sequence shown here is derived from an EMBL/GenBank/DDBJ whole genome shotgun (WGS) entry which is preliminary data.</text>
</comment>
<dbReference type="SUPFAM" id="SSF52096">
    <property type="entry name" value="ClpP/crotonase"/>
    <property type="match status" value="1"/>
</dbReference>
<dbReference type="SUPFAM" id="SSF48452">
    <property type="entry name" value="TPR-like"/>
    <property type="match status" value="1"/>
</dbReference>
<dbReference type="InterPro" id="IPR011990">
    <property type="entry name" value="TPR-like_helical_dom_sf"/>
</dbReference>
<accession>A0A840E7D5</accession>